<keyword evidence="4" id="KW-1185">Reference proteome</keyword>
<evidence type="ECO:0000313" key="4">
    <source>
        <dbReference type="Proteomes" id="UP000262582"/>
    </source>
</evidence>
<sequence>MSKTRRQSLIVNNFFTLASIVMISIVIVLYSKFIVGDKNVTKEEVTPLSCEKEIFSTSKVYNQKLLNDSIKALDKGFYKLNGQYVKSIHSKSIIEEFITLNEIDSFYIEAISSKPKEDINKFLTIEYEIIENDKKDPNKKSKECKICSGSIMTSFKADKTEIFRFYIDFNLYDKDEIKRRIDCTIKAYENNVKKI</sequence>
<dbReference type="KEGG" id="aell:AELL_0747"/>
<dbReference type="Proteomes" id="UP000262582">
    <property type="component" value="Chromosome"/>
</dbReference>
<dbReference type="EMBL" id="CP032097">
    <property type="protein sequence ID" value="AXX94427.1"/>
    <property type="molecule type" value="Genomic_DNA"/>
</dbReference>
<proteinExistence type="predicted"/>
<feature type="transmembrane region" description="Helical" evidence="1">
    <location>
        <begin position="9"/>
        <end position="30"/>
    </location>
</feature>
<name>A0A347U6E9_9BACT</name>
<keyword evidence="1" id="KW-1133">Transmembrane helix</keyword>
<organism evidence="3 5">
    <name type="scientific">Arcobacter ellisii</name>
    <dbReference type="NCBI Taxonomy" id="913109"/>
    <lineage>
        <taxon>Bacteria</taxon>
        <taxon>Pseudomonadati</taxon>
        <taxon>Campylobacterota</taxon>
        <taxon>Epsilonproteobacteria</taxon>
        <taxon>Campylobacterales</taxon>
        <taxon>Arcobacteraceae</taxon>
        <taxon>Arcobacter</taxon>
    </lineage>
</organism>
<dbReference type="RefSeq" id="WP_118916656.1">
    <property type="nucleotide sequence ID" value="NZ_CP032097.1"/>
</dbReference>
<protein>
    <submittedName>
        <fullName evidence="3">Uncharacterized protein</fullName>
    </submittedName>
</protein>
<gene>
    <name evidence="2" type="ORF">AELL_0747</name>
    <name evidence="3" type="ORF">CP962_06605</name>
</gene>
<keyword evidence="1" id="KW-0472">Membrane</keyword>
<reference evidence="3 5" key="1">
    <citation type="submission" date="2017-09" db="EMBL/GenBank/DDBJ databases">
        <title>Genomics of the genus Arcobacter.</title>
        <authorList>
            <person name="Perez-Cataluna A."/>
            <person name="Figueras M.J."/>
            <person name="Salas-Masso N."/>
        </authorList>
    </citation>
    <scope>NUCLEOTIDE SEQUENCE [LARGE SCALE GENOMIC DNA]</scope>
    <source>
        <strain evidence="3 5">CECT 7837</strain>
    </source>
</reference>
<dbReference type="Proteomes" id="UP000290588">
    <property type="component" value="Unassembled WGS sequence"/>
</dbReference>
<dbReference type="OrthoDB" id="5343209at2"/>
<evidence type="ECO:0000313" key="2">
    <source>
        <dbReference type="EMBL" id="AXX94427.1"/>
    </source>
</evidence>
<dbReference type="EMBL" id="NXIG01000005">
    <property type="protein sequence ID" value="RXI31126.1"/>
    <property type="molecule type" value="Genomic_DNA"/>
</dbReference>
<evidence type="ECO:0000313" key="3">
    <source>
        <dbReference type="EMBL" id="RXI31126.1"/>
    </source>
</evidence>
<accession>A0A347U6E9</accession>
<evidence type="ECO:0000313" key="5">
    <source>
        <dbReference type="Proteomes" id="UP000290588"/>
    </source>
</evidence>
<keyword evidence="1" id="KW-0812">Transmembrane</keyword>
<evidence type="ECO:0000256" key="1">
    <source>
        <dbReference type="SAM" id="Phobius"/>
    </source>
</evidence>
<dbReference type="AlphaFoldDB" id="A0A347U6E9"/>
<reference evidence="2 4" key="2">
    <citation type="submission" date="2018-08" db="EMBL/GenBank/DDBJ databases">
        <title>Complete genome of the Arcobacter ellisii type strain LMG 26155.</title>
        <authorList>
            <person name="Miller W.G."/>
            <person name="Yee E."/>
            <person name="Bono J.L."/>
        </authorList>
    </citation>
    <scope>NUCLEOTIDE SEQUENCE [LARGE SCALE GENOMIC DNA]</scope>
    <source>
        <strain evidence="2 4">LMG 26155</strain>
    </source>
</reference>